<feature type="compositionally biased region" description="Basic and acidic residues" evidence="2">
    <location>
        <begin position="100"/>
        <end position="111"/>
    </location>
</feature>
<dbReference type="SUPFAM" id="SSF52833">
    <property type="entry name" value="Thioredoxin-like"/>
    <property type="match status" value="1"/>
</dbReference>
<feature type="region of interest" description="Disordered" evidence="2">
    <location>
        <begin position="51"/>
        <end position="82"/>
    </location>
</feature>
<dbReference type="InterPro" id="IPR014025">
    <property type="entry name" value="Glutaredoxin_subgr"/>
</dbReference>
<dbReference type="PROSITE" id="PS51354">
    <property type="entry name" value="GLUTAREDOXIN_2"/>
    <property type="match status" value="1"/>
</dbReference>
<organism evidence="5 6">
    <name type="scientific">Trichoderma lentiforme</name>
    <dbReference type="NCBI Taxonomy" id="1567552"/>
    <lineage>
        <taxon>Eukaryota</taxon>
        <taxon>Fungi</taxon>
        <taxon>Dikarya</taxon>
        <taxon>Ascomycota</taxon>
        <taxon>Pezizomycotina</taxon>
        <taxon>Sordariomycetes</taxon>
        <taxon>Hypocreomycetidae</taxon>
        <taxon>Hypocreales</taxon>
        <taxon>Hypocreaceae</taxon>
        <taxon>Trichoderma</taxon>
    </lineage>
</organism>
<accession>A0A9P5CH15</accession>
<feature type="signal peptide" evidence="3">
    <location>
        <begin position="1"/>
        <end position="27"/>
    </location>
</feature>
<evidence type="ECO:0000256" key="2">
    <source>
        <dbReference type="SAM" id="MobiDB-lite"/>
    </source>
</evidence>
<dbReference type="CDD" id="cd03419">
    <property type="entry name" value="GRX_GRXh_1_2_like"/>
    <property type="match status" value="1"/>
</dbReference>
<evidence type="ECO:0000313" key="5">
    <source>
        <dbReference type="EMBL" id="KAF3077385.1"/>
    </source>
</evidence>
<evidence type="ECO:0000256" key="1">
    <source>
        <dbReference type="ARBA" id="ARBA00009630"/>
    </source>
</evidence>
<dbReference type="FunFam" id="3.40.30.10:FF:000093">
    <property type="entry name" value="Glutaredoxin 2"/>
    <property type="match status" value="1"/>
</dbReference>
<gene>
    <name evidence="5" type="ORF">CFAM422_000640</name>
</gene>
<dbReference type="PANTHER" id="PTHR45694">
    <property type="entry name" value="GLUTAREDOXIN 2"/>
    <property type="match status" value="1"/>
</dbReference>
<feature type="domain" description="Glutaredoxin" evidence="4">
    <location>
        <begin position="174"/>
        <end position="239"/>
    </location>
</feature>
<protein>
    <submittedName>
        <fullName evidence="5">Monothiol glutaredoxin-7</fullName>
    </submittedName>
</protein>
<dbReference type="InterPro" id="IPR036249">
    <property type="entry name" value="Thioredoxin-like_sf"/>
</dbReference>
<dbReference type="Pfam" id="PF00462">
    <property type="entry name" value="Glutaredoxin"/>
    <property type="match status" value="1"/>
</dbReference>
<dbReference type="GO" id="GO:0005796">
    <property type="term" value="C:Golgi lumen"/>
    <property type="evidence" value="ECO:0007669"/>
    <property type="project" value="TreeGrafter"/>
</dbReference>
<feature type="compositionally biased region" description="Basic and acidic residues" evidence="2">
    <location>
        <begin position="142"/>
        <end position="158"/>
    </location>
</feature>
<dbReference type="EMBL" id="QLNT01000001">
    <property type="protein sequence ID" value="KAF3077385.1"/>
    <property type="molecule type" value="Genomic_DNA"/>
</dbReference>
<feature type="compositionally biased region" description="Low complexity" evidence="2">
    <location>
        <begin position="265"/>
        <end position="297"/>
    </location>
</feature>
<evidence type="ECO:0000256" key="3">
    <source>
        <dbReference type="SAM" id="SignalP"/>
    </source>
</evidence>
<comment type="similarity">
    <text evidence="1">Belongs to the glutaredoxin family. Monothiol subfamily.</text>
</comment>
<dbReference type="GO" id="GO:0000324">
    <property type="term" value="C:fungal-type vacuole"/>
    <property type="evidence" value="ECO:0007669"/>
    <property type="project" value="TreeGrafter"/>
</dbReference>
<dbReference type="GO" id="GO:0005801">
    <property type="term" value="C:cis-Golgi network"/>
    <property type="evidence" value="ECO:0007669"/>
    <property type="project" value="UniProtKB-ARBA"/>
</dbReference>
<dbReference type="GO" id="GO:0034599">
    <property type="term" value="P:cellular response to oxidative stress"/>
    <property type="evidence" value="ECO:0007669"/>
    <property type="project" value="TreeGrafter"/>
</dbReference>
<dbReference type="Gene3D" id="3.40.30.10">
    <property type="entry name" value="Glutaredoxin"/>
    <property type="match status" value="1"/>
</dbReference>
<feature type="region of interest" description="Disordered" evidence="2">
    <location>
        <begin position="257"/>
        <end position="297"/>
    </location>
</feature>
<keyword evidence="3" id="KW-0732">Signal</keyword>
<sequence>MPSPRRMRLLMVAVVITVVVMLFYSSGMEPEADAALKGFYEKTKEAMERGTARGQAVINSQTGLKAGHIPADKDGDGDIDDDDKVASQELQERLQAVAQEAKDKANEKSPKPDIPSRIVGVGSSAEGQAKKGQVKVGGGGDVGDRVKTDVTKEETKEEHEAEVEINSILKKSPVIIFSKSYCPYSKRAKGILLEKYSITPEPFVVELDEHPLGPHLQDYLLKKTGRRTVPNILINGVSIGGSDDIVALDNEDKLVGKKKKERMSDAPSTTTTSSALRRPSTSSETSSLSSASTAYTTYKDKEGQPLLLDGSVHERKIKRGLRQKARDMVHDMGSPPTARQDAKDGKPTLNHAPLGGMVGEPMMRPGKI</sequence>
<dbReference type="Proteomes" id="UP000801864">
    <property type="component" value="Unassembled WGS sequence"/>
</dbReference>
<dbReference type="PANTHER" id="PTHR45694:SF5">
    <property type="entry name" value="GLUTAREDOXIN 2"/>
    <property type="match status" value="1"/>
</dbReference>
<dbReference type="NCBIfam" id="TIGR02180">
    <property type="entry name" value="GRX_euk"/>
    <property type="match status" value="1"/>
</dbReference>
<keyword evidence="6" id="KW-1185">Reference proteome</keyword>
<dbReference type="InterPro" id="IPR002109">
    <property type="entry name" value="Glutaredoxin"/>
</dbReference>
<feature type="region of interest" description="Disordered" evidence="2">
    <location>
        <begin position="98"/>
        <end position="158"/>
    </location>
</feature>
<proteinExistence type="inferred from homology"/>
<dbReference type="AlphaFoldDB" id="A0A9P5CH15"/>
<evidence type="ECO:0000259" key="4">
    <source>
        <dbReference type="Pfam" id="PF00462"/>
    </source>
</evidence>
<dbReference type="GO" id="GO:0004362">
    <property type="term" value="F:glutathione-disulfide reductase (NADPH) activity"/>
    <property type="evidence" value="ECO:0007669"/>
    <property type="project" value="UniProtKB-ARBA"/>
</dbReference>
<evidence type="ECO:0000313" key="6">
    <source>
        <dbReference type="Proteomes" id="UP000801864"/>
    </source>
</evidence>
<feature type="region of interest" description="Disordered" evidence="2">
    <location>
        <begin position="319"/>
        <end position="368"/>
    </location>
</feature>
<dbReference type="PRINTS" id="PR00160">
    <property type="entry name" value="GLUTAREDOXIN"/>
</dbReference>
<comment type="caution">
    <text evidence="5">The sequence shown here is derived from an EMBL/GenBank/DDBJ whole genome shotgun (WGS) entry which is preliminary data.</text>
</comment>
<feature type="chain" id="PRO_5040510017" evidence="3">
    <location>
        <begin position="28"/>
        <end position="368"/>
    </location>
</feature>
<dbReference type="InterPro" id="IPR011899">
    <property type="entry name" value="Glutaredoxin_euk/vir"/>
</dbReference>
<name>A0A9P5CH15_9HYPO</name>
<reference evidence="5 6" key="1">
    <citation type="submission" date="2018-06" db="EMBL/GenBank/DDBJ databases">
        <title>Genome analysis of cellulolytic fungus Trichoderma lentiforme CFAM-422.</title>
        <authorList>
            <person name="Steindorff A.S."/>
            <person name="Formighieri E.F."/>
            <person name="Midorikawa G.E.O."/>
            <person name="Tamietti M.S."/>
            <person name="Ramos E.Z."/>
            <person name="Silva A.S."/>
            <person name="Bon E.P.S."/>
            <person name="Mendes T.D."/>
            <person name="Damaso M.C.T."/>
            <person name="Favaro L.C.L."/>
        </authorList>
    </citation>
    <scope>NUCLEOTIDE SEQUENCE [LARGE SCALE GENOMIC DNA]</scope>
    <source>
        <strain evidence="5 6">CFAM-422</strain>
    </source>
</reference>